<dbReference type="PATRIC" id="fig|1423.173.peg.875"/>
<sequence>MEEGFVFSCFLFPSLFKLHVFLLMLRGTHTNVHQTEKERC</sequence>
<proteinExistence type="predicted"/>
<reference evidence="2 3" key="1">
    <citation type="submission" date="2014-12" db="EMBL/GenBank/DDBJ databases">
        <title>Comparative genome analysis of Bacillus coagulans HM-08, Clostridium butyricum HM-68, Bacillus subtilis HM-66 and Bacillus licheniformis BL-09.</title>
        <authorList>
            <person name="Zhang H."/>
        </authorList>
    </citation>
    <scope>NUCLEOTIDE SEQUENCE [LARGE SCALE GENOMIC DNA]</scope>
    <source>
        <strain evidence="2 3">HM-66</strain>
    </source>
</reference>
<evidence type="ECO:0000313" key="2">
    <source>
        <dbReference type="EMBL" id="KIU11993.1"/>
    </source>
</evidence>
<gene>
    <name evidence="2" type="ORF">SC09_Contig19orf00309</name>
</gene>
<protein>
    <submittedName>
        <fullName evidence="2">Uncharacterized protein</fullName>
    </submittedName>
</protein>
<evidence type="ECO:0000313" key="3">
    <source>
        <dbReference type="Proteomes" id="UP000032247"/>
    </source>
</evidence>
<evidence type="ECO:0000256" key="1">
    <source>
        <dbReference type="SAM" id="Phobius"/>
    </source>
</evidence>
<dbReference type="EMBL" id="JXBC01000002">
    <property type="protein sequence ID" value="KIU11993.1"/>
    <property type="molecule type" value="Genomic_DNA"/>
</dbReference>
<dbReference type="Proteomes" id="UP000032247">
    <property type="component" value="Unassembled WGS sequence"/>
</dbReference>
<dbReference type="AlphaFoldDB" id="A0A0D1IRI4"/>
<organism evidence="2 3">
    <name type="scientific">Bacillus subtilis</name>
    <dbReference type="NCBI Taxonomy" id="1423"/>
    <lineage>
        <taxon>Bacteria</taxon>
        <taxon>Bacillati</taxon>
        <taxon>Bacillota</taxon>
        <taxon>Bacilli</taxon>
        <taxon>Bacillales</taxon>
        <taxon>Bacillaceae</taxon>
        <taxon>Bacillus</taxon>
    </lineage>
</organism>
<keyword evidence="1" id="KW-0472">Membrane</keyword>
<keyword evidence="1" id="KW-1133">Transmembrane helix</keyword>
<keyword evidence="1" id="KW-0812">Transmembrane</keyword>
<feature type="transmembrane region" description="Helical" evidence="1">
    <location>
        <begin position="6"/>
        <end position="25"/>
    </location>
</feature>
<name>A0A0D1IRI4_BACIU</name>
<accession>A0A0D1IRI4</accession>
<comment type="caution">
    <text evidence="2">The sequence shown here is derived from an EMBL/GenBank/DDBJ whole genome shotgun (WGS) entry which is preliminary data.</text>
</comment>